<dbReference type="AlphaFoldDB" id="A0A8H5FSS6"/>
<keyword evidence="2" id="KW-1185">Reference proteome</keyword>
<dbReference type="EMBL" id="JAACJN010000338">
    <property type="protein sequence ID" value="KAF5347427.1"/>
    <property type="molecule type" value="Genomic_DNA"/>
</dbReference>
<evidence type="ECO:0008006" key="3">
    <source>
        <dbReference type="Google" id="ProtNLM"/>
    </source>
</evidence>
<comment type="caution">
    <text evidence="1">The sequence shown here is derived from an EMBL/GenBank/DDBJ whole genome shotgun (WGS) entry which is preliminary data.</text>
</comment>
<protein>
    <recommendedName>
        <fullName evidence="3">Sulfotransferase</fullName>
    </recommendedName>
</protein>
<evidence type="ECO:0000313" key="1">
    <source>
        <dbReference type="EMBL" id="KAF5347427.1"/>
    </source>
</evidence>
<dbReference type="Gene3D" id="3.40.50.300">
    <property type="entry name" value="P-loop containing nucleotide triphosphate hydrolases"/>
    <property type="match status" value="1"/>
</dbReference>
<proteinExistence type="predicted"/>
<name>A0A8H5FSS6_9AGAR</name>
<dbReference type="PANTHER" id="PTHR48312:SF1">
    <property type="entry name" value="SULFOTRANSFERASE"/>
    <property type="match status" value="1"/>
</dbReference>
<dbReference type="Proteomes" id="UP000518752">
    <property type="component" value="Unassembled WGS sequence"/>
</dbReference>
<organism evidence="1 2">
    <name type="scientific">Collybiopsis confluens</name>
    <dbReference type="NCBI Taxonomy" id="2823264"/>
    <lineage>
        <taxon>Eukaryota</taxon>
        <taxon>Fungi</taxon>
        <taxon>Dikarya</taxon>
        <taxon>Basidiomycota</taxon>
        <taxon>Agaricomycotina</taxon>
        <taxon>Agaricomycetes</taxon>
        <taxon>Agaricomycetidae</taxon>
        <taxon>Agaricales</taxon>
        <taxon>Marasmiineae</taxon>
        <taxon>Omphalotaceae</taxon>
        <taxon>Collybiopsis</taxon>
    </lineage>
</organism>
<sequence length="367" mass="42076">MARADSHARPAVEHTKIFLFSHPRTRSNLFERLLQTHPQIMFNHCPLIECFMRGPESQWPDELKEEAFKASGLTKEEGDKQHVHLTYQAALDDIEKTLAEAQEKGKFCLIKEHTAHTFDADFLRPYVDYGQRPRPAMVDHKLDVTGSVEEAELQLPSPPFPNPTVLPDRLVATMTPVIIIRHPAYVFPSWLRAAASYGASVDSPKFKIPGSLRWQRFIYDFYRTYYDKIDDEEKKGLPIVIDGDDLVEDTQGQMKKFCKLVGLDESGIQYSWESAGRPTDNVSNAFIGNLKESTGVIKGLVGFFDVPRLEIGEFETDELEQSFSRDPDLDEQVKKWTEEWDEETAGKLREAVLSSLPDYRYLRTRCL</sequence>
<accession>A0A8H5FSS6</accession>
<gene>
    <name evidence="1" type="ORF">D9757_015157</name>
</gene>
<dbReference type="OrthoDB" id="3650366at2759"/>
<evidence type="ECO:0000313" key="2">
    <source>
        <dbReference type="Proteomes" id="UP000518752"/>
    </source>
</evidence>
<dbReference type="PANTHER" id="PTHR48312">
    <property type="match status" value="1"/>
</dbReference>
<dbReference type="SUPFAM" id="SSF52540">
    <property type="entry name" value="P-loop containing nucleoside triphosphate hydrolases"/>
    <property type="match status" value="1"/>
</dbReference>
<dbReference type="InterPro" id="IPR027417">
    <property type="entry name" value="P-loop_NTPase"/>
</dbReference>
<reference evidence="1 2" key="1">
    <citation type="journal article" date="2020" name="ISME J.">
        <title>Uncovering the hidden diversity of litter-decomposition mechanisms in mushroom-forming fungi.</title>
        <authorList>
            <person name="Floudas D."/>
            <person name="Bentzer J."/>
            <person name="Ahren D."/>
            <person name="Johansson T."/>
            <person name="Persson P."/>
            <person name="Tunlid A."/>
        </authorList>
    </citation>
    <scope>NUCLEOTIDE SEQUENCE [LARGE SCALE GENOMIC DNA]</scope>
    <source>
        <strain evidence="1 2">CBS 406.79</strain>
    </source>
</reference>